<dbReference type="Pfam" id="PF00589">
    <property type="entry name" value="Phage_integrase"/>
    <property type="match status" value="1"/>
</dbReference>
<dbReference type="PROSITE" id="PS51900">
    <property type="entry name" value="CB"/>
    <property type="match status" value="1"/>
</dbReference>
<dbReference type="Gene3D" id="1.10.150.130">
    <property type="match status" value="1"/>
</dbReference>
<dbReference type="InterPro" id="IPR050090">
    <property type="entry name" value="Tyrosine_recombinase_XerCD"/>
</dbReference>
<dbReference type="InterPro" id="IPR002104">
    <property type="entry name" value="Integrase_catalytic"/>
</dbReference>
<dbReference type="CDD" id="cd00796">
    <property type="entry name" value="INT_Rci_Hp1_C"/>
    <property type="match status" value="1"/>
</dbReference>
<dbReference type="Gene3D" id="1.10.443.10">
    <property type="entry name" value="Intergrase catalytic core"/>
    <property type="match status" value="1"/>
</dbReference>
<evidence type="ECO:0000259" key="6">
    <source>
        <dbReference type="PROSITE" id="PS51900"/>
    </source>
</evidence>
<dbReference type="InterPro" id="IPR010998">
    <property type="entry name" value="Integrase_recombinase_N"/>
</dbReference>
<sequence length="366" mass="41831">MASLVKRNGRWTATARLPDTFQGPAKARSINQTFTKKSDARLWLESTEAAMRLGTWRDPRLTPKQFGPLGWPDKQLKDAIETYRDEVTPEKKGASQEAAMLNMLARQDFAKKKLRELSVADFADFRDDREDEGRSASTIRNNLNTISAIYEWLIHEKSVDVANPIASLRKRKRGIPQPKGHRERRLSNGEEAAINEAITALQGPVGRQWKVLFPLLLDTGMRLGEALSLQCGWLRERENFVVIPDSKTGSRRYVALSDRSYDELVQHIDREPDDSLVFRFSEWTAKNVWRNDIRVTAKCPDLRIHDLRHEALSRMAARSVDLKTLMRQSGHKTVAVLMRYLNPTPEEQRARLFPTEGSVAKENADV</sequence>
<evidence type="ECO:0000313" key="7">
    <source>
        <dbReference type="EMBL" id="PQA72311.1"/>
    </source>
</evidence>
<dbReference type="PANTHER" id="PTHR30349">
    <property type="entry name" value="PHAGE INTEGRASE-RELATED"/>
    <property type="match status" value="1"/>
</dbReference>
<evidence type="ECO:0000313" key="8">
    <source>
        <dbReference type="Proteomes" id="UP000238493"/>
    </source>
</evidence>
<dbReference type="GO" id="GO:0006310">
    <property type="term" value="P:DNA recombination"/>
    <property type="evidence" value="ECO:0007669"/>
    <property type="project" value="UniProtKB-KW"/>
</dbReference>
<dbReference type="InterPro" id="IPR044068">
    <property type="entry name" value="CB"/>
</dbReference>
<proteinExistence type="predicted"/>
<gene>
    <name evidence="7" type="ORF">C3731_17140</name>
</gene>
<name>A0A2S7IWD1_9HYPH</name>
<keyword evidence="1" id="KW-0229">DNA integration</keyword>
<dbReference type="SUPFAM" id="SSF56349">
    <property type="entry name" value="DNA breaking-rejoining enzymes"/>
    <property type="match status" value="1"/>
</dbReference>
<dbReference type="InterPro" id="IPR057084">
    <property type="entry name" value="Int_N"/>
</dbReference>
<accession>A0A2S7IWD1</accession>
<feature type="domain" description="Tyr recombinase" evidence="5">
    <location>
        <begin position="181"/>
        <end position="353"/>
    </location>
</feature>
<dbReference type="AlphaFoldDB" id="A0A2S7IWD1"/>
<dbReference type="Proteomes" id="UP000238493">
    <property type="component" value="Unassembled WGS sequence"/>
</dbReference>
<protein>
    <submittedName>
        <fullName evidence="7">Site-specific integrase</fullName>
    </submittedName>
</protein>
<comment type="caution">
    <text evidence="7">The sequence shown here is derived from an EMBL/GenBank/DDBJ whole genome shotgun (WGS) entry which is preliminary data.</text>
</comment>
<feature type="domain" description="Core-binding (CB)" evidence="6">
    <location>
        <begin position="74"/>
        <end position="154"/>
    </location>
</feature>
<keyword evidence="3" id="KW-0233">DNA recombination</keyword>
<evidence type="ECO:0000256" key="4">
    <source>
        <dbReference type="PROSITE-ProRule" id="PRU01248"/>
    </source>
</evidence>
<organism evidence="7 8">
    <name type="scientific">Brucella oryzae</name>
    <dbReference type="NCBI Taxonomy" id="335286"/>
    <lineage>
        <taxon>Bacteria</taxon>
        <taxon>Pseudomonadati</taxon>
        <taxon>Pseudomonadota</taxon>
        <taxon>Alphaproteobacteria</taxon>
        <taxon>Hyphomicrobiales</taxon>
        <taxon>Brucellaceae</taxon>
        <taxon>Brucella/Ochrobactrum group</taxon>
        <taxon>Brucella</taxon>
    </lineage>
</organism>
<dbReference type="OrthoDB" id="6388170at2"/>
<evidence type="ECO:0000256" key="3">
    <source>
        <dbReference type="ARBA" id="ARBA00023172"/>
    </source>
</evidence>
<dbReference type="GO" id="GO:0015074">
    <property type="term" value="P:DNA integration"/>
    <property type="evidence" value="ECO:0007669"/>
    <property type="project" value="UniProtKB-KW"/>
</dbReference>
<reference evidence="7 8" key="1">
    <citation type="submission" date="2018-02" db="EMBL/GenBank/DDBJ databases">
        <title>Draft genome sequence of Ochrobactrum oryzae found in Brazil.</title>
        <authorList>
            <person name="Cerdeira L."/>
            <person name="Andrade F."/>
            <person name="Zacariotto T."/>
            <person name="Barbosa B."/>
            <person name="Santos S."/>
            <person name="Cassetari V."/>
            <person name="Lincopan N."/>
        </authorList>
    </citation>
    <scope>NUCLEOTIDE SEQUENCE [LARGE SCALE GENOMIC DNA]</scope>
    <source>
        <strain evidence="7 8">OA447</strain>
    </source>
</reference>
<dbReference type="InterPro" id="IPR013762">
    <property type="entry name" value="Integrase-like_cat_sf"/>
</dbReference>
<evidence type="ECO:0000256" key="1">
    <source>
        <dbReference type="ARBA" id="ARBA00022908"/>
    </source>
</evidence>
<dbReference type="GO" id="GO:0003677">
    <property type="term" value="F:DNA binding"/>
    <property type="evidence" value="ECO:0007669"/>
    <property type="project" value="UniProtKB-UniRule"/>
</dbReference>
<dbReference type="PROSITE" id="PS51898">
    <property type="entry name" value="TYR_RECOMBINASE"/>
    <property type="match status" value="1"/>
</dbReference>
<evidence type="ECO:0000259" key="5">
    <source>
        <dbReference type="PROSITE" id="PS51898"/>
    </source>
</evidence>
<dbReference type="EMBL" id="PTRC01000031">
    <property type="protein sequence ID" value="PQA72311.1"/>
    <property type="molecule type" value="Genomic_DNA"/>
</dbReference>
<keyword evidence="2 4" id="KW-0238">DNA-binding</keyword>
<keyword evidence="8" id="KW-1185">Reference proteome</keyword>
<dbReference type="InterPro" id="IPR011010">
    <property type="entry name" value="DNA_brk_join_enz"/>
</dbReference>
<dbReference type="RefSeq" id="WP_104756834.1">
    <property type="nucleotide sequence ID" value="NZ_PTRC01000031.1"/>
</dbReference>
<evidence type="ECO:0000256" key="2">
    <source>
        <dbReference type="ARBA" id="ARBA00023125"/>
    </source>
</evidence>
<dbReference type="Pfam" id="PF24624">
    <property type="entry name" value="Int_N"/>
    <property type="match status" value="1"/>
</dbReference>
<dbReference type="PANTHER" id="PTHR30349:SF94">
    <property type="entry name" value="INTEGRASE_RECOMBINASE HI_1414-RELATED"/>
    <property type="match status" value="1"/>
</dbReference>